<dbReference type="Proteomes" id="UP000060630">
    <property type="component" value="Unassembled WGS sequence"/>
</dbReference>
<dbReference type="RefSeq" id="WP_060192162.1">
    <property type="nucleotide sequence ID" value="NZ_LPHD01000049.1"/>
</dbReference>
<comment type="caution">
    <text evidence="2">The sequence shown here is derived from an EMBL/GenBank/DDBJ whole genome shotgun (WGS) entry which is preliminary data.</text>
</comment>
<reference evidence="2 3" key="1">
    <citation type="submission" date="2015-11" db="EMBL/GenBank/DDBJ databases">
        <title>Expanding the genomic diversity of Burkholderia species for the development of highly accurate diagnostics.</title>
        <authorList>
            <person name="Sahl J."/>
            <person name="Keim P."/>
            <person name="Wagner D."/>
        </authorList>
    </citation>
    <scope>NUCLEOTIDE SEQUENCE [LARGE SCALE GENOMIC DNA]</scope>
    <source>
        <strain evidence="2 3">MSMB2087WGS</strain>
    </source>
</reference>
<sequence>MMSKKEKFYDVSTEPPPLNRRVYAAAKAPFGYLWEFVCWVGLPWVQALPFAFVAAAVVQAIAYGVPSSASAWWAALGDVGTVGLVWSAYLGALFFVIKVLLRIFR</sequence>
<name>A0A106QCC2_9BURK</name>
<protein>
    <submittedName>
        <fullName evidence="2">Uncharacterized protein</fullName>
    </submittedName>
</protein>
<evidence type="ECO:0000256" key="1">
    <source>
        <dbReference type="SAM" id="Phobius"/>
    </source>
</evidence>
<gene>
    <name evidence="2" type="ORF">WL29_21225</name>
</gene>
<dbReference type="AlphaFoldDB" id="A0A106QCC2"/>
<feature type="transmembrane region" description="Helical" evidence="1">
    <location>
        <begin position="36"/>
        <end position="63"/>
    </location>
</feature>
<proteinExistence type="predicted"/>
<feature type="transmembrane region" description="Helical" evidence="1">
    <location>
        <begin position="83"/>
        <end position="101"/>
    </location>
</feature>
<keyword evidence="1" id="KW-1133">Transmembrane helix</keyword>
<organism evidence="2 3">
    <name type="scientific">Burkholderia ubonensis</name>
    <dbReference type="NCBI Taxonomy" id="101571"/>
    <lineage>
        <taxon>Bacteria</taxon>
        <taxon>Pseudomonadati</taxon>
        <taxon>Pseudomonadota</taxon>
        <taxon>Betaproteobacteria</taxon>
        <taxon>Burkholderiales</taxon>
        <taxon>Burkholderiaceae</taxon>
        <taxon>Burkholderia</taxon>
        <taxon>Burkholderia cepacia complex</taxon>
    </lineage>
</organism>
<evidence type="ECO:0000313" key="3">
    <source>
        <dbReference type="Proteomes" id="UP000060630"/>
    </source>
</evidence>
<accession>A0A106QCC2</accession>
<keyword evidence="1" id="KW-0812">Transmembrane</keyword>
<keyword evidence="1" id="KW-0472">Membrane</keyword>
<dbReference type="EMBL" id="LPHD01000049">
    <property type="protein sequence ID" value="KWA83891.1"/>
    <property type="molecule type" value="Genomic_DNA"/>
</dbReference>
<evidence type="ECO:0000313" key="2">
    <source>
        <dbReference type="EMBL" id="KWA83891.1"/>
    </source>
</evidence>